<name>A0A7C0U6M5_9BACT</name>
<dbReference type="Pfam" id="PF00534">
    <property type="entry name" value="Glycos_transf_1"/>
    <property type="match status" value="1"/>
</dbReference>
<comment type="catalytic activity">
    <reaction evidence="1">
        <text>[(1-&gt;4)-alpha-D-glucosyl](n) + ADP-alpha-D-glucose = [(1-&gt;4)-alpha-D-glucosyl](n+1) + ADP + H(+)</text>
        <dbReference type="Rhea" id="RHEA:18189"/>
        <dbReference type="Rhea" id="RHEA-COMP:9584"/>
        <dbReference type="Rhea" id="RHEA-COMP:9587"/>
        <dbReference type="ChEBI" id="CHEBI:15378"/>
        <dbReference type="ChEBI" id="CHEBI:15444"/>
        <dbReference type="ChEBI" id="CHEBI:57498"/>
        <dbReference type="ChEBI" id="CHEBI:456216"/>
        <dbReference type="EC" id="2.4.1.21"/>
    </reaction>
</comment>
<evidence type="ECO:0000259" key="10">
    <source>
        <dbReference type="Pfam" id="PF08323"/>
    </source>
</evidence>
<evidence type="ECO:0000256" key="4">
    <source>
        <dbReference type="ARBA" id="ARBA00010281"/>
    </source>
</evidence>
<dbReference type="NCBIfam" id="TIGR02095">
    <property type="entry name" value="glgA"/>
    <property type="match status" value="1"/>
</dbReference>
<dbReference type="CDD" id="cd03791">
    <property type="entry name" value="GT5_Glycogen_synthase_DULL1-like"/>
    <property type="match status" value="1"/>
</dbReference>
<organism evidence="11">
    <name type="scientific">Thermosulfidibacter takaii</name>
    <dbReference type="NCBI Taxonomy" id="412593"/>
    <lineage>
        <taxon>Bacteria</taxon>
        <taxon>Pseudomonadati</taxon>
        <taxon>Thermosulfidibacterota</taxon>
        <taxon>Thermosulfidibacteria</taxon>
        <taxon>Thermosulfidibacterales</taxon>
        <taxon>Thermosulfidibacteraceae</taxon>
    </lineage>
</organism>
<keyword evidence="7" id="KW-0808">Transferase</keyword>
<dbReference type="UniPathway" id="UPA00164"/>
<proteinExistence type="inferred from homology"/>
<dbReference type="Pfam" id="PF08323">
    <property type="entry name" value="Glyco_transf_5"/>
    <property type="match status" value="1"/>
</dbReference>
<dbReference type="GO" id="GO:0005978">
    <property type="term" value="P:glycogen biosynthetic process"/>
    <property type="evidence" value="ECO:0007669"/>
    <property type="project" value="UniProtKB-UniPathway"/>
</dbReference>
<dbReference type="PANTHER" id="PTHR45825">
    <property type="entry name" value="GRANULE-BOUND STARCH SYNTHASE 1, CHLOROPLASTIC/AMYLOPLASTIC"/>
    <property type="match status" value="1"/>
</dbReference>
<dbReference type="EMBL" id="DQWS01000192">
    <property type="protein sequence ID" value="HDD53452.1"/>
    <property type="molecule type" value="Genomic_DNA"/>
</dbReference>
<dbReference type="InterPro" id="IPR001296">
    <property type="entry name" value="Glyco_trans_1"/>
</dbReference>
<dbReference type="SUPFAM" id="SSF53756">
    <property type="entry name" value="UDP-Glycosyltransferase/glycogen phosphorylase"/>
    <property type="match status" value="1"/>
</dbReference>
<dbReference type="InterPro" id="IPR013534">
    <property type="entry name" value="Starch_synth_cat_dom"/>
</dbReference>
<comment type="function">
    <text evidence="2">Synthesizes alpha-1,4-glucan chains using ADP-glucose.</text>
</comment>
<evidence type="ECO:0000256" key="1">
    <source>
        <dbReference type="ARBA" id="ARBA00001478"/>
    </source>
</evidence>
<evidence type="ECO:0000256" key="3">
    <source>
        <dbReference type="ARBA" id="ARBA00004964"/>
    </source>
</evidence>
<evidence type="ECO:0000259" key="9">
    <source>
        <dbReference type="Pfam" id="PF00534"/>
    </source>
</evidence>
<evidence type="ECO:0000256" key="7">
    <source>
        <dbReference type="ARBA" id="ARBA00022679"/>
    </source>
</evidence>
<comment type="pathway">
    <text evidence="3">Glycan biosynthesis; glycogen biosynthesis.</text>
</comment>
<evidence type="ECO:0000313" key="11">
    <source>
        <dbReference type="EMBL" id="HDD53452.1"/>
    </source>
</evidence>
<dbReference type="GO" id="GO:0004373">
    <property type="term" value="F:alpha-1,4-glucan glucosyltransferase (UDP-glucose donor) activity"/>
    <property type="evidence" value="ECO:0007669"/>
    <property type="project" value="InterPro"/>
</dbReference>
<feature type="non-terminal residue" evidence="11">
    <location>
        <position position="1"/>
    </location>
</feature>
<keyword evidence="6" id="KW-0328">Glycosyltransferase</keyword>
<accession>A0A7C0U6M5</accession>
<dbReference type="PANTHER" id="PTHR45825:SF11">
    <property type="entry name" value="ALPHA AMYLASE DOMAIN-CONTAINING PROTEIN"/>
    <property type="match status" value="1"/>
</dbReference>
<comment type="caution">
    <text evidence="11">The sequence shown here is derived from an EMBL/GenBank/DDBJ whole genome shotgun (WGS) entry which is preliminary data.</text>
</comment>
<protein>
    <recommendedName>
        <fullName evidence="5">starch synthase</fullName>
        <ecNumber evidence="5">2.4.1.21</ecNumber>
    </recommendedName>
</protein>
<sequence>ADVTESLPKALAGLGEDVWVFLPLYKQIWEGHSSELEDTGLEVSLWMDGEVRRAAIWKTAVQGVPVYLVDRREYFYRDHPYGTPEGDYPDNPYRFAFFSRTVLEAIRALGLGVDVIHCNDWETALVPVYLEHCYRDDHELRGVGTIFTIHNLAYQGVFQKEILPRIGLDWSLFHMEALEYYGNINYLKGGIIFSQVVSTVSPTYAKEIQTERFGYGLDGVLRKKADRLFGVLNGIDYEEWDPATDPKIYVNYDREHLEAKYENKNRLRGEEGLLVALGGPLAGMVGRLVEQKGVDLVHAVVGDMVSMGMQLIILGSGEKRYHDMLLELQDRYKGMVSINIGYSDELASKIYAGCDLFFMPSRYEPCGLGQMIALRYGTIPVVRATGGLADTIQEYNPDTGEGNGFVFRAFKPGEFLAAIQRAHSVYGDKENWRALVRGAMECDFSWGASAKRYLELYEMAKRLAAPG</sequence>
<dbReference type="AlphaFoldDB" id="A0A7C0U6M5"/>
<dbReference type="InterPro" id="IPR011835">
    <property type="entry name" value="GS/SS"/>
</dbReference>
<feature type="domain" description="Glycosyl transferase family 1" evidence="9">
    <location>
        <begin position="279"/>
        <end position="423"/>
    </location>
</feature>
<evidence type="ECO:0000256" key="8">
    <source>
        <dbReference type="ARBA" id="ARBA00023056"/>
    </source>
</evidence>
<dbReference type="Gene3D" id="3.40.50.2000">
    <property type="entry name" value="Glycogen Phosphorylase B"/>
    <property type="match status" value="2"/>
</dbReference>
<keyword evidence="8" id="KW-0320">Glycogen biosynthesis</keyword>
<dbReference type="HAMAP" id="MF_00484">
    <property type="entry name" value="Glycogen_synth"/>
    <property type="match status" value="1"/>
</dbReference>
<feature type="domain" description="Starch synthase catalytic" evidence="10">
    <location>
        <begin position="1"/>
        <end position="223"/>
    </location>
</feature>
<dbReference type="Proteomes" id="UP000885690">
    <property type="component" value="Unassembled WGS sequence"/>
</dbReference>
<evidence type="ECO:0000256" key="6">
    <source>
        <dbReference type="ARBA" id="ARBA00022676"/>
    </source>
</evidence>
<dbReference type="EC" id="2.4.1.21" evidence="5"/>
<evidence type="ECO:0000256" key="2">
    <source>
        <dbReference type="ARBA" id="ARBA00002764"/>
    </source>
</evidence>
<gene>
    <name evidence="11" type="ORF">ENF32_05230</name>
</gene>
<evidence type="ECO:0000256" key="5">
    <source>
        <dbReference type="ARBA" id="ARBA00012588"/>
    </source>
</evidence>
<dbReference type="GO" id="GO:0009011">
    <property type="term" value="F:alpha-1,4-glucan glucosyltransferase (ADP-glucose donor) activity"/>
    <property type="evidence" value="ECO:0007669"/>
    <property type="project" value="UniProtKB-EC"/>
</dbReference>
<reference evidence="11" key="1">
    <citation type="journal article" date="2020" name="mSystems">
        <title>Genome- and Community-Level Interaction Insights into Carbon Utilization and Element Cycling Functions of Hydrothermarchaeota in Hydrothermal Sediment.</title>
        <authorList>
            <person name="Zhou Z."/>
            <person name="Liu Y."/>
            <person name="Xu W."/>
            <person name="Pan J."/>
            <person name="Luo Z.H."/>
            <person name="Li M."/>
        </authorList>
    </citation>
    <scope>NUCLEOTIDE SEQUENCE [LARGE SCALE GENOMIC DNA]</scope>
    <source>
        <strain evidence="11">HyVt-115</strain>
    </source>
</reference>
<comment type="similarity">
    <text evidence="4">Belongs to the glycosyltransferase 1 family. Bacterial/plant glycogen synthase subfamily.</text>
</comment>